<proteinExistence type="predicted"/>
<name>A0A8R7UQT2_TRIUA</name>
<feature type="compositionally biased region" description="Pro residues" evidence="1">
    <location>
        <begin position="73"/>
        <end position="85"/>
    </location>
</feature>
<feature type="compositionally biased region" description="Low complexity" evidence="1">
    <location>
        <begin position="86"/>
        <end position="111"/>
    </location>
</feature>
<reference evidence="3" key="1">
    <citation type="journal article" date="2013" name="Nature">
        <title>Draft genome of the wheat A-genome progenitor Triticum urartu.</title>
        <authorList>
            <person name="Ling H.Q."/>
            <person name="Zhao S."/>
            <person name="Liu D."/>
            <person name="Wang J."/>
            <person name="Sun H."/>
            <person name="Zhang C."/>
            <person name="Fan H."/>
            <person name="Li D."/>
            <person name="Dong L."/>
            <person name="Tao Y."/>
            <person name="Gao C."/>
            <person name="Wu H."/>
            <person name="Li Y."/>
            <person name="Cui Y."/>
            <person name="Guo X."/>
            <person name="Zheng S."/>
            <person name="Wang B."/>
            <person name="Yu K."/>
            <person name="Liang Q."/>
            <person name="Yang W."/>
            <person name="Lou X."/>
            <person name="Chen J."/>
            <person name="Feng M."/>
            <person name="Jian J."/>
            <person name="Zhang X."/>
            <person name="Luo G."/>
            <person name="Jiang Y."/>
            <person name="Liu J."/>
            <person name="Wang Z."/>
            <person name="Sha Y."/>
            <person name="Zhang B."/>
            <person name="Wu H."/>
            <person name="Tang D."/>
            <person name="Shen Q."/>
            <person name="Xue P."/>
            <person name="Zou S."/>
            <person name="Wang X."/>
            <person name="Liu X."/>
            <person name="Wang F."/>
            <person name="Yang Y."/>
            <person name="An X."/>
            <person name="Dong Z."/>
            <person name="Zhang K."/>
            <person name="Zhang X."/>
            <person name="Luo M.C."/>
            <person name="Dvorak J."/>
            <person name="Tong Y."/>
            <person name="Wang J."/>
            <person name="Yang H."/>
            <person name="Li Z."/>
            <person name="Wang D."/>
            <person name="Zhang A."/>
            <person name="Wang J."/>
        </authorList>
    </citation>
    <scope>NUCLEOTIDE SEQUENCE</scope>
    <source>
        <strain evidence="3">cv. G1812</strain>
    </source>
</reference>
<dbReference type="Proteomes" id="UP000015106">
    <property type="component" value="Chromosome 6"/>
</dbReference>
<evidence type="ECO:0000313" key="3">
    <source>
        <dbReference type="Proteomes" id="UP000015106"/>
    </source>
</evidence>
<feature type="compositionally biased region" description="Polar residues" evidence="1">
    <location>
        <begin position="120"/>
        <end position="136"/>
    </location>
</feature>
<protein>
    <submittedName>
        <fullName evidence="2">Uncharacterized protein</fullName>
    </submittedName>
</protein>
<reference evidence="2" key="3">
    <citation type="submission" date="2022-06" db="UniProtKB">
        <authorList>
            <consortium name="EnsemblPlants"/>
        </authorList>
    </citation>
    <scope>IDENTIFICATION</scope>
</reference>
<keyword evidence="3" id="KW-1185">Reference proteome</keyword>
<dbReference type="Gramene" id="TuG1812G0600001927.01.T01">
    <property type="protein sequence ID" value="TuG1812G0600001927.01.T01.cds266780"/>
    <property type="gene ID" value="TuG1812G0600001927.01"/>
</dbReference>
<accession>A0A8R7UQT2</accession>
<dbReference type="EnsemblPlants" id="TuG1812G0600001927.01.T01">
    <property type="protein sequence ID" value="TuG1812G0600001927.01.T01.cds266780"/>
    <property type="gene ID" value="TuG1812G0600001927.01"/>
</dbReference>
<dbReference type="AlphaFoldDB" id="A0A8R7UQT2"/>
<evidence type="ECO:0000313" key="2">
    <source>
        <dbReference type="EnsemblPlants" id="TuG1812G0600001927.01.T01.cds266780"/>
    </source>
</evidence>
<sequence>QPPPTSPPPSTAGDARGSCLRCQSLAAARNLFCPANPRPGATRVRLPRAWRPSLASAALTHSTFFPHRRRPPPIHLLPSPVPPSHNPSSSPSQVSPNFPSPRSAATRTTGSRARRPPPIHQQSHPISISTGSRTPS</sequence>
<feature type="region of interest" description="Disordered" evidence="1">
    <location>
        <begin position="61"/>
        <end position="136"/>
    </location>
</feature>
<reference evidence="2" key="2">
    <citation type="submission" date="2018-03" db="EMBL/GenBank/DDBJ databases">
        <title>The Triticum urartu genome reveals the dynamic nature of wheat genome evolution.</title>
        <authorList>
            <person name="Ling H."/>
            <person name="Ma B."/>
            <person name="Shi X."/>
            <person name="Liu H."/>
            <person name="Dong L."/>
            <person name="Sun H."/>
            <person name="Cao Y."/>
            <person name="Gao Q."/>
            <person name="Zheng S."/>
            <person name="Li Y."/>
            <person name="Yu Y."/>
            <person name="Du H."/>
            <person name="Qi M."/>
            <person name="Li Y."/>
            <person name="Yu H."/>
            <person name="Cui Y."/>
            <person name="Wang N."/>
            <person name="Chen C."/>
            <person name="Wu H."/>
            <person name="Zhao Y."/>
            <person name="Zhang J."/>
            <person name="Li Y."/>
            <person name="Zhou W."/>
            <person name="Zhang B."/>
            <person name="Hu W."/>
            <person name="Eijk M."/>
            <person name="Tang J."/>
            <person name="Witsenboer H."/>
            <person name="Zhao S."/>
            <person name="Li Z."/>
            <person name="Zhang A."/>
            <person name="Wang D."/>
            <person name="Liang C."/>
        </authorList>
    </citation>
    <scope>NUCLEOTIDE SEQUENCE [LARGE SCALE GENOMIC DNA]</scope>
    <source>
        <strain evidence="2">cv. G1812</strain>
    </source>
</reference>
<evidence type="ECO:0000256" key="1">
    <source>
        <dbReference type="SAM" id="MobiDB-lite"/>
    </source>
</evidence>
<organism evidence="2 3">
    <name type="scientific">Triticum urartu</name>
    <name type="common">Red wild einkorn</name>
    <name type="synonym">Crithodium urartu</name>
    <dbReference type="NCBI Taxonomy" id="4572"/>
    <lineage>
        <taxon>Eukaryota</taxon>
        <taxon>Viridiplantae</taxon>
        <taxon>Streptophyta</taxon>
        <taxon>Embryophyta</taxon>
        <taxon>Tracheophyta</taxon>
        <taxon>Spermatophyta</taxon>
        <taxon>Magnoliopsida</taxon>
        <taxon>Liliopsida</taxon>
        <taxon>Poales</taxon>
        <taxon>Poaceae</taxon>
        <taxon>BOP clade</taxon>
        <taxon>Pooideae</taxon>
        <taxon>Triticodae</taxon>
        <taxon>Triticeae</taxon>
        <taxon>Triticinae</taxon>
        <taxon>Triticum</taxon>
    </lineage>
</organism>